<dbReference type="EMBL" id="JASJQH010006992">
    <property type="protein sequence ID" value="KAK9721080.1"/>
    <property type="molecule type" value="Genomic_DNA"/>
</dbReference>
<evidence type="ECO:0000256" key="1">
    <source>
        <dbReference type="SAM" id="SignalP"/>
    </source>
</evidence>
<protein>
    <recommendedName>
        <fullName evidence="4">3D domain-containing protein</fullName>
    </recommendedName>
</protein>
<gene>
    <name evidence="2" type="ORF">K7432_003720</name>
</gene>
<feature type="chain" id="PRO_5045438582" description="3D domain-containing protein" evidence="1">
    <location>
        <begin position="23"/>
        <end position="196"/>
    </location>
</feature>
<dbReference type="Proteomes" id="UP001479436">
    <property type="component" value="Unassembled WGS sequence"/>
</dbReference>
<evidence type="ECO:0000313" key="2">
    <source>
        <dbReference type="EMBL" id="KAK9721080.1"/>
    </source>
</evidence>
<name>A0ABR2W5Q4_9FUNG</name>
<comment type="caution">
    <text evidence="2">The sequence shown here is derived from an EMBL/GenBank/DDBJ whole genome shotgun (WGS) entry which is preliminary data.</text>
</comment>
<feature type="signal peptide" evidence="1">
    <location>
        <begin position="1"/>
        <end position="22"/>
    </location>
</feature>
<sequence>MFSKLLLILVLGLSLIQTSVIAKNVKMTFYWIANESEHSGSKTVTIKTCSGKQIAKVSSSFANAARMEGTARLRNGIVLNLDCACKGGYSCFTTINKGRFPYGVGAKDNALKPFISVSANDIPLGTKILVKQLKGLKMPNGRIHNGCVRVDDIGWSFGKNQIDFLVGDKKYYNQLDGKYSSRLSHVDFSRTNCKLQ</sequence>
<evidence type="ECO:0008006" key="4">
    <source>
        <dbReference type="Google" id="ProtNLM"/>
    </source>
</evidence>
<proteinExistence type="predicted"/>
<evidence type="ECO:0000313" key="3">
    <source>
        <dbReference type="Proteomes" id="UP001479436"/>
    </source>
</evidence>
<reference evidence="2 3" key="1">
    <citation type="submission" date="2023-04" db="EMBL/GenBank/DDBJ databases">
        <title>Genome of Basidiobolus ranarum AG-B5.</title>
        <authorList>
            <person name="Stajich J.E."/>
            <person name="Carter-House D."/>
            <person name="Gryganskyi A."/>
        </authorList>
    </citation>
    <scope>NUCLEOTIDE SEQUENCE [LARGE SCALE GENOMIC DNA]</scope>
    <source>
        <strain evidence="2 3">AG-B5</strain>
    </source>
</reference>
<accession>A0ABR2W5Q4</accession>
<keyword evidence="3" id="KW-1185">Reference proteome</keyword>
<organism evidence="2 3">
    <name type="scientific">Basidiobolus ranarum</name>
    <dbReference type="NCBI Taxonomy" id="34480"/>
    <lineage>
        <taxon>Eukaryota</taxon>
        <taxon>Fungi</taxon>
        <taxon>Fungi incertae sedis</taxon>
        <taxon>Zoopagomycota</taxon>
        <taxon>Entomophthoromycotina</taxon>
        <taxon>Basidiobolomycetes</taxon>
        <taxon>Basidiobolales</taxon>
        <taxon>Basidiobolaceae</taxon>
        <taxon>Basidiobolus</taxon>
    </lineage>
</organism>
<keyword evidence="1" id="KW-0732">Signal</keyword>
<dbReference type="CDD" id="cd22785">
    <property type="entry name" value="DPBB_MltA-like"/>
    <property type="match status" value="1"/>
</dbReference>